<proteinExistence type="predicted"/>
<reference evidence="1" key="1">
    <citation type="submission" date="2020-06" db="EMBL/GenBank/DDBJ databases">
        <title>Unique genomic features of the anaerobic methanotrophic archaea.</title>
        <authorList>
            <person name="Chadwick G.L."/>
            <person name="Skennerton C.T."/>
            <person name="Laso-Perez R."/>
            <person name="Leu A.O."/>
            <person name="Speth D.R."/>
            <person name="Yu H."/>
            <person name="Morgan-Lang C."/>
            <person name="Hatzenpichler R."/>
            <person name="Goudeau D."/>
            <person name="Malmstrom R."/>
            <person name="Brazelton W.J."/>
            <person name="Woyke T."/>
            <person name="Hallam S.J."/>
            <person name="Tyson G.W."/>
            <person name="Wegener G."/>
            <person name="Boetius A."/>
            <person name="Orphan V."/>
        </authorList>
    </citation>
    <scope>NUCLEOTIDE SEQUENCE</scope>
</reference>
<gene>
    <name evidence="1" type="ORF">HGEBJNHG_00016</name>
</gene>
<protein>
    <submittedName>
        <fullName evidence="1">Uncharacterized protein</fullName>
    </submittedName>
</protein>
<evidence type="ECO:0000313" key="1">
    <source>
        <dbReference type="EMBL" id="QNO50543.1"/>
    </source>
</evidence>
<dbReference type="EMBL" id="MT631439">
    <property type="protein sequence ID" value="QNO50543.1"/>
    <property type="molecule type" value="Genomic_DNA"/>
</dbReference>
<name>A0A7G9YRA9_9EURY</name>
<organism evidence="1">
    <name type="scientific">Candidatus Methanogaster sp. ANME-2c ERB4</name>
    <dbReference type="NCBI Taxonomy" id="2759911"/>
    <lineage>
        <taxon>Archaea</taxon>
        <taxon>Methanobacteriati</taxon>
        <taxon>Methanobacteriota</taxon>
        <taxon>Stenosarchaea group</taxon>
        <taxon>Methanomicrobia</taxon>
        <taxon>Methanosarcinales</taxon>
        <taxon>ANME-2 cluster</taxon>
        <taxon>Candidatus Methanogasteraceae</taxon>
        <taxon>Candidatus Methanogaster</taxon>
    </lineage>
</organism>
<dbReference type="AlphaFoldDB" id="A0A7G9YRA9"/>
<accession>A0A7G9YRA9</accession>
<sequence>MLGAFSNILKDLILTPYENWKGKRYIRIENHESLKSLIEGFCSDWELLKCYTLPFVNIGGDLIETSREIYGLIAKNEKDFESDVSDSIREICRKFIVASSQFPDSDDAAWSNHIEGDVDDICEDFKKALNRL</sequence>